<keyword evidence="2" id="KW-0489">Methyltransferase</keyword>
<reference evidence="2 3" key="1">
    <citation type="submission" date="2019-03" db="EMBL/GenBank/DDBJ databases">
        <title>Genomic Encyclopedia of Type Strains, Phase IV (KMG-IV): sequencing the most valuable type-strain genomes for metagenomic binning, comparative biology and taxonomic classification.</title>
        <authorList>
            <person name="Goeker M."/>
        </authorList>
    </citation>
    <scope>NUCLEOTIDE SEQUENCE [LARGE SCALE GENOMIC DNA]</scope>
    <source>
        <strain evidence="2 3">DSM 45765</strain>
    </source>
</reference>
<dbReference type="RefSeq" id="WP_243659185.1">
    <property type="nucleotide sequence ID" value="NZ_SLXQ01000013.1"/>
</dbReference>
<accession>A0A4R2QDZ8</accession>
<comment type="caution">
    <text evidence="2">The sequence shown here is derived from an EMBL/GenBank/DDBJ whole genome shotgun (WGS) entry which is preliminary data.</text>
</comment>
<dbReference type="InterPro" id="IPR025714">
    <property type="entry name" value="Methyltranfer_dom"/>
</dbReference>
<dbReference type="GO" id="GO:0032259">
    <property type="term" value="P:methylation"/>
    <property type="evidence" value="ECO:0007669"/>
    <property type="project" value="UniProtKB-KW"/>
</dbReference>
<dbReference type="PANTHER" id="PTHR43591">
    <property type="entry name" value="METHYLTRANSFERASE"/>
    <property type="match status" value="1"/>
</dbReference>
<evidence type="ECO:0000313" key="2">
    <source>
        <dbReference type="EMBL" id="TCP46859.1"/>
    </source>
</evidence>
<dbReference type="PANTHER" id="PTHR43591:SF24">
    <property type="entry name" value="2-METHOXY-6-POLYPRENYL-1,4-BENZOQUINOL METHYLASE, MITOCHONDRIAL"/>
    <property type="match status" value="1"/>
</dbReference>
<protein>
    <submittedName>
        <fullName evidence="2">Ubiquinone/menaquinone biosynthesis C-methylase UbiE</fullName>
    </submittedName>
</protein>
<dbReference type="Gene3D" id="3.40.50.150">
    <property type="entry name" value="Vaccinia Virus protein VP39"/>
    <property type="match status" value="1"/>
</dbReference>
<evidence type="ECO:0000259" key="1">
    <source>
        <dbReference type="Pfam" id="PF13847"/>
    </source>
</evidence>
<sequence length="263" mass="28689">MYLHGHHDSVLRSHRWRTARNSAGYLLDRLRPGCQVLDVGCGPGTITADIAELVNPGAVTAIDPEAEVLAEAAEAAAQRGVANIEFAVADVYQLAYPDDSFDVVHAHQVLQHLPDPVTALREMRRVCRPTGVVAVRDADYAAMTWFPEHAALDEWLAMYRAVARSTGGEPDAGRRLRGWAERAGFAQVRCSASVWCYATAEELAWWSDLWAERVTRSSLAGKAVAGGVASEADLARIETGWREWAAAEDAWFSVLHGEVLASP</sequence>
<keyword evidence="3" id="KW-1185">Reference proteome</keyword>
<proteinExistence type="predicted"/>
<feature type="domain" description="Methyltransferase" evidence="1">
    <location>
        <begin position="32"/>
        <end position="163"/>
    </location>
</feature>
<keyword evidence="2" id="KW-0830">Ubiquinone</keyword>
<dbReference type="InterPro" id="IPR029063">
    <property type="entry name" value="SAM-dependent_MTases_sf"/>
</dbReference>
<dbReference type="AlphaFoldDB" id="A0A4R2QDZ8"/>
<dbReference type="Pfam" id="PF13847">
    <property type="entry name" value="Methyltransf_31"/>
    <property type="match status" value="1"/>
</dbReference>
<dbReference type="CDD" id="cd02440">
    <property type="entry name" value="AdoMet_MTases"/>
    <property type="match status" value="1"/>
</dbReference>
<name>A0A4R2QDZ8_9PSEU</name>
<evidence type="ECO:0000313" key="3">
    <source>
        <dbReference type="Proteomes" id="UP000294911"/>
    </source>
</evidence>
<keyword evidence="2" id="KW-0808">Transferase</keyword>
<organism evidence="2 3">
    <name type="scientific">Tamaricihabitans halophyticus</name>
    <dbReference type="NCBI Taxonomy" id="1262583"/>
    <lineage>
        <taxon>Bacteria</taxon>
        <taxon>Bacillati</taxon>
        <taxon>Actinomycetota</taxon>
        <taxon>Actinomycetes</taxon>
        <taxon>Pseudonocardiales</taxon>
        <taxon>Pseudonocardiaceae</taxon>
        <taxon>Tamaricihabitans</taxon>
    </lineage>
</organism>
<dbReference type="SUPFAM" id="SSF53335">
    <property type="entry name" value="S-adenosyl-L-methionine-dependent methyltransferases"/>
    <property type="match status" value="1"/>
</dbReference>
<dbReference type="Proteomes" id="UP000294911">
    <property type="component" value="Unassembled WGS sequence"/>
</dbReference>
<gene>
    <name evidence="2" type="ORF">EV191_113138</name>
</gene>
<dbReference type="EMBL" id="SLXQ01000013">
    <property type="protein sequence ID" value="TCP46859.1"/>
    <property type="molecule type" value="Genomic_DNA"/>
</dbReference>
<dbReference type="GO" id="GO:0008168">
    <property type="term" value="F:methyltransferase activity"/>
    <property type="evidence" value="ECO:0007669"/>
    <property type="project" value="UniProtKB-KW"/>
</dbReference>